<evidence type="ECO:0000313" key="5">
    <source>
        <dbReference type="Proteomes" id="UP000076447"/>
    </source>
</evidence>
<sequence>MSRRSTTLRTLSASALLVLALAACGEAGSSGTGGNTSGGSTSTASGAACEPVAGDALVVLEDDKHLQTVDNIIPAANAAAVANQPAVLELLDTVSAALTTDKLIALNKAVDVERQTSSQVAQKFVEDEGLAAQDTPGTGTSLVVGAANFSESTTLAEIYAAVLRSGGYDVTVQTVDARETYLPALESGQLSVFPEYVGTLTEFLNKEINGPDAEPLASGDLDTTVAALRELGAQKGLTFGEPSSAQDQNAFAVTTAFAEEHDVSTLSELAEACPGGITLGAGPECPERAFCEPGLEEKYGLNITNFVNLDVGGPLTKAALLQGEIVLGLVFSSDGQLG</sequence>
<dbReference type="PATRIC" id="fig|43678.3.peg.648"/>
<organism evidence="3 5">
    <name type="scientific">Oerskovia enterophila</name>
    <dbReference type="NCBI Taxonomy" id="43678"/>
    <lineage>
        <taxon>Bacteria</taxon>
        <taxon>Bacillati</taxon>
        <taxon>Actinomycetota</taxon>
        <taxon>Actinomycetes</taxon>
        <taxon>Micrococcales</taxon>
        <taxon>Cellulomonadaceae</taxon>
        <taxon>Oerskovia</taxon>
    </lineage>
</organism>
<reference evidence="3 5" key="1">
    <citation type="submission" date="2016-01" db="EMBL/GenBank/DDBJ databases">
        <title>Genome sequence of Oerskovia enterophila VJag, an agar and cellulose degrading bacterium.</title>
        <authorList>
            <person name="Poehlein A."/>
            <person name="Jag V."/>
            <person name="Bengelsdorf F."/>
            <person name="Duerre P."/>
            <person name="Daniel R."/>
        </authorList>
    </citation>
    <scope>NUCLEOTIDE SEQUENCE [LARGE SCALE GENOMIC DNA]</scope>
    <source>
        <strain evidence="3 5">VJag</strain>
    </source>
</reference>
<evidence type="ECO:0000313" key="4">
    <source>
        <dbReference type="EMBL" id="OCI31181.1"/>
    </source>
</evidence>
<dbReference type="RefSeq" id="WP_056648492.1">
    <property type="nucleotide sequence ID" value="NZ_JBIVFZ010000001.1"/>
</dbReference>
<accession>A0A163SRR9</accession>
<dbReference type="SUPFAM" id="SSF53850">
    <property type="entry name" value="Periplasmic binding protein-like II"/>
    <property type="match status" value="2"/>
</dbReference>
<feature type="signal peptide" evidence="1">
    <location>
        <begin position="1"/>
        <end position="22"/>
    </location>
</feature>
<evidence type="ECO:0000259" key="2">
    <source>
        <dbReference type="Pfam" id="PF04069"/>
    </source>
</evidence>
<evidence type="ECO:0000313" key="6">
    <source>
        <dbReference type="Proteomes" id="UP000093412"/>
    </source>
</evidence>
<keyword evidence="1" id="KW-0732">Signal</keyword>
<protein>
    <submittedName>
        <fullName evidence="3">Substrate binding domain of ABC-type glycine betaine transport system</fullName>
    </submittedName>
</protein>
<dbReference type="EMBL" id="LRIE01000044">
    <property type="protein sequence ID" value="KZM36702.1"/>
    <property type="molecule type" value="Genomic_DNA"/>
</dbReference>
<dbReference type="Proteomes" id="UP000076447">
    <property type="component" value="Unassembled WGS sequence"/>
</dbReference>
<gene>
    <name evidence="4" type="ORF">OERS_21350</name>
    <name evidence="3" type="ORF">OJAG_06110</name>
</gene>
<dbReference type="STRING" id="43678.OJAG_06110"/>
<evidence type="ECO:0000313" key="3">
    <source>
        <dbReference type="EMBL" id="KZM36702.1"/>
    </source>
</evidence>
<proteinExistence type="predicted"/>
<feature type="chain" id="PRO_5007845829" evidence="1">
    <location>
        <begin position="23"/>
        <end position="338"/>
    </location>
</feature>
<reference evidence="4 6" key="2">
    <citation type="submission" date="2016-06" db="EMBL/GenBank/DDBJ databases">
        <title>Genome sequence of Oerskovia enterophila DSM 43852.</title>
        <authorList>
            <person name="Poehlein A."/>
            <person name="Jag V."/>
            <person name="Bengelsdorf F.R."/>
            <person name="Daniel R."/>
            <person name="Duerre P."/>
        </authorList>
    </citation>
    <scope>NUCLEOTIDE SEQUENCE [LARGE SCALE GENOMIC DNA]</scope>
    <source>
        <strain evidence="4 6">DSM 43852</strain>
    </source>
</reference>
<dbReference type="PROSITE" id="PS51257">
    <property type="entry name" value="PROKAR_LIPOPROTEIN"/>
    <property type="match status" value="1"/>
</dbReference>
<dbReference type="GO" id="GO:0022857">
    <property type="term" value="F:transmembrane transporter activity"/>
    <property type="evidence" value="ECO:0007669"/>
    <property type="project" value="InterPro"/>
</dbReference>
<dbReference type="InterPro" id="IPR007210">
    <property type="entry name" value="ABC_Gly_betaine_transp_sub-bd"/>
</dbReference>
<dbReference type="Gene3D" id="3.40.190.120">
    <property type="entry name" value="Osmoprotection protein (prox), domain 2"/>
    <property type="match status" value="2"/>
</dbReference>
<keyword evidence="6" id="KW-1185">Reference proteome</keyword>
<dbReference type="Pfam" id="PF04069">
    <property type="entry name" value="OpuAC"/>
    <property type="match status" value="2"/>
</dbReference>
<evidence type="ECO:0000256" key="1">
    <source>
        <dbReference type="SAM" id="SignalP"/>
    </source>
</evidence>
<dbReference type="GO" id="GO:0043190">
    <property type="term" value="C:ATP-binding cassette (ABC) transporter complex"/>
    <property type="evidence" value="ECO:0007669"/>
    <property type="project" value="InterPro"/>
</dbReference>
<dbReference type="EMBL" id="MAQA01000022">
    <property type="protein sequence ID" value="OCI31181.1"/>
    <property type="molecule type" value="Genomic_DNA"/>
</dbReference>
<feature type="domain" description="ABC-type glycine betaine transport system substrate-binding" evidence="2">
    <location>
        <begin position="141"/>
        <end position="337"/>
    </location>
</feature>
<dbReference type="Gene3D" id="3.40.190.10">
    <property type="entry name" value="Periplasmic binding protein-like II"/>
    <property type="match status" value="2"/>
</dbReference>
<feature type="domain" description="ABC-type glycine betaine transport system substrate-binding" evidence="2">
    <location>
        <begin position="57"/>
        <end position="126"/>
    </location>
</feature>
<dbReference type="Proteomes" id="UP000093412">
    <property type="component" value="Unassembled WGS sequence"/>
</dbReference>
<dbReference type="AlphaFoldDB" id="A0A163SRR9"/>
<dbReference type="OrthoDB" id="9781705at2"/>
<comment type="caution">
    <text evidence="3">The sequence shown here is derived from an EMBL/GenBank/DDBJ whole genome shotgun (WGS) entry which is preliminary data.</text>
</comment>
<name>A0A163SRR9_9CELL</name>